<organism evidence="13 14">
    <name type="scientific">Apteryx owenii</name>
    <name type="common">Little spotted kiwi</name>
    <dbReference type="NCBI Taxonomy" id="8824"/>
    <lineage>
        <taxon>Eukaryota</taxon>
        <taxon>Metazoa</taxon>
        <taxon>Chordata</taxon>
        <taxon>Craniata</taxon>
        <taxon>Vertebrata</taxon>
        <taxon>Euteleostomi</taxon>
        <taxon>Archelosauria</taxon>
        <taxon>Archosauria</taxon>
        <taxon>Dinosauria</taxon>
        <taxon>Saurischia</taxon>
        <taxon>Theropoda</taxon>
        <taxon>Coelurosauria</taxon>
        <taxon>Aves</taxon>
        <taxon>Palaeognathae</taxon>
        <taxon>Apterygiformes</taxon>
        <taxon>Apterygidae</taxon>
        <taxon>Apteryx</taxon>
    </lineage>
</organism>
<comment type="similarity">
    <text evidence="2">Belongs to the Tom7 family.</text>
</comment>
<evidence type="ECO:0000313" key="13">
    <source>
        <dbReference type="Ensembl" id="ENSAOWP00000008135.1"/>
    </source>
</evidence>
<keyword evidence="8" id="KW-1133">Transmembrane helix</keyword>
<evidence type="ECO:0000256" key="5">
    <source>
        <dbReference type="ARBA" id="ARBA00022692"/>
    </source>
</evidence>
<dbReference type="GO" id="GO:0030150">
    <property type="term" value="P:protein import into mitochondrial matrix"/>
    <property type="evidence" value="ECO:0007669"/>
    <property type="project" value="InterPro"/>
</dbReference>
<evidence type="ECO:0000256" key="6">
    <source>
        <dbReference type="ARBA" id="ARBA00022787"/>
    </source>
</evidence>
<keyword evidence="7" id="KW-0653">Protein transport</keyword>
<reference evidence="13" key="2">
    <citation type="submission" date="2025-09" db="UniProtKB">
        <authorList>
            <consortium name="Ensembl"/>
        </authorList>
    </citation>
    <scope>IDENTIFICATION</scope>
</reference>
<comment type="subcellular location">
    <subcellularLocation>
        <location evidence="1">Mitochondrion outer membrane</location>
        <topology evidence="1">Single-pass membrane protein</topology>
    </subcellularLocation>
</comment>
<dbReference type="PANTHER" id="PTHR46722:SF1">
    <property type="entry name" value="MITOCHONDRIAL IMPORT RECEPTOR SUBUNIT TOM7 HOMOLOG"/>
    <property type="match status" value="1"/>
</dbReference>
<evidence type="ECO:0000256" key="11">
    <source>
        <dbReference type="ARBA" id="ARBA00032786"/>
    </source>
</evidence>
<dbReference type="GO" id="GO:1903955">
    <property type="term" value="P:positive regulation of protein targeting to mitochondrion"/>
    <property type="evidence" value="ECO:0007669"/>
    <property type="project" value="TreeGrafter"/>
</dbReference>
<keyword evidence="4" id="KW-0813">Transport</keyword>
<protein>
    <recommendedName>
        <fullName evidence="3">Mitochondrial import receptor subunit TOM7 homolog</fullName>
    </recommendedName>
    <alternativeName>
        <fullName evidence="11">Translocase of outer membrane 7 kDa subunit homolog</fullName>
    </alternativeName>
</protein>
<keyword evidence="5" id="KW-0812">Transmembrane</keyword>
<evidence type="ECO:0000313" key="14">
    <source>
        <dbReference type="Proteomes" id="UP000694424"/>
    </source>
</evidence>
<feature type="compositionally biased region" description="Pro residues" evidence="12">
    <location>
        <begin position="85"/>
        <end position="98"/>
    </location>
</feature>
<dbReference type="PANTHER" id="PTHR46722">
    <property type="entry name" value="MITOCHONDRIAL IMPORT RECEPTOR SUBUNIT TOM7 HOMOLOG"/>
    <property type="match status" value="1"/>
</dbReference>
<evidence type="ECO:0000256" key="7">
    <source>
        <dbReference type="ARBA" id="ARBA00022927"/>
    </source>
</evidence>
<proteinExistence type="inferred from homology"/>
<dbReference type="Proteomes" id="UP000694424">
    <property type="component" value="Unplaced"/>
</dbReference>
<dbReference type="InterPro" id="IPR012621">
    <property type="entry name" value="Tom7"/>
</dbReference>
<keyword evidence="9" id="KW-0496">Mitochondrion</keyword>
<evidence type="ECO:0000256" key="4">
    <source>
        <dbReference type="ARBA" id="ARBA00022448"/>
    </source>
</evidence>
<sequence length="228" mass="24444">MFCNPIILGPMPQLRRVALAHHFWGGGLLAMRGTALTGLRAPARRAREQPVRAARARPGGRGPGPARPPAPPAAARWWRAEEAARPPPPRPPEGPPPAAAGLSPPHGRRAMGARPQPPAQGYDAGRAPPLSLAAGMPKLSKEAKQRLQQLFKGSQFAIRWGFIPVVLYLGFRRGADPGMPEPTILRYVSVSNVCAKSMQIVTDLGVVSGCSHWTATVAFMKVAFIHCF</sequence>
<dbReference type="Ensembl" id="ENSAOWT00000009206.1">
    <property type="protein sequence ID" value="ENSAOWP00000008135.1"/>
    <property type="gene ID" value="ENSAOWG00000005569.1"/>
</dbReference>
<evidence type="ECO:0000256" key="12">
    <source>
        <dbReference type="SAM" id="MobiDB-lite"/>
    </source>
</evidence>
<feature type="region of interest" description="Disordered" evidence="12">
    <location>
        <begin position="40"/>
        <end position="130"/>
    </location>
</feature>
<dbReference type="Pfam" id="PF08038">
    <property type="entry name" value="Tom7"/>
    <property type="match status" value="1"/>
</dbReference>
<evidence type="ECO:0000256" key="2">
    <source>
        <dbReference type="ARBA" id="ARBA00010917"/>
    </source>
</evidence>
<evidence type="ECO:0000256" key="1">
    <source>
        <dbReference type="ARBA" id="ARBA00004572"/>
    </source>
</evidence>
<keyword evidence="10" id="KW-0472">Membrane</keyword>
<evidence type="ECO:0000256" key="10">
    <source>
        <dbReference type="ARBA" id="ARBA00023136"/>
    </source>
</evidence>
<dbReference type="AlphaFoldDB" id="A0A8B9PKD3"/>
<keyword evidence="14" id="KW-1185">Reference proteome</keyword>
<reference evidence="13" key="1">
    <citation type="submission" date="2025-08" db="UniProtKB">
        <authorList>
            <consortium name="Ensembl"/>
        </authorList>
    </citation>
    <scope>IDENTIFICATION</scope>
</reference>
<dbReference type="GO" id="GO:0005742">
    <property type="term" value="C:mitochondrial outer membrane translocase complex"/>
    <property type="evidence" value="ECO:0007669"/>
    <property type="project" value="InterPro"/>
</dbReference>
<evidence type="ECO:0000256" key="9">
    <source>
        <dbReference type="ARBA" id="ARBA00023128"/>
    </source>
</evidence>
<name>A0A8B9PKD3_APTOW</name>
<keyword evidence="6" id="KW-1000">Mitochondrion outer membrane</keyword>
<accession>A0A8B9PKD3</accession>
<evidence type="ECO:0000256" key="3">
    <source>
        <dbReference type="ARBA" id="ARBA00014537"/>
    </source>
</evidence>
<evidence type="ECO:0000256" key="8">
    <source>
        <dbReference type="ARBA" id="ARBA00022989"/>
    </source>
</evidence>